<name>A0A0D0D187_9AGAR</name>
<dbReference type="Proteomes" id="UP000053593">
    <property type="component" value="Unassembled WGS sequence"/>
</dbReference>
<reference evidence="1 2" key="1">
    <citation type="submission" date="2014-04" db="EMBL/GenBank/DDBJ databases">
        <title>Evolutionary Origins and Diversification of the Mycorrhizal Mutualists.</title>
        <authorList>
            <consortium name="DOE Joint Genome Institute"/>
            <consortium name="Mycorrhizal Genomics Consortium"/>
            <person name="Kohler A."/>
            <person name="Kuo A."/>
            <person name="Nagy L.G."/>
            <person name="Floudas D."/>
            <person name="Copeland A."/>
            <person name="Barry K.W."/>
            <person name="Cichocki N."/>
            <person name="Veneault-Fourrey C."/>
            <person name="LaButti K."/>
            <person name="Lindquist E.A."/>
            <person name="Lipzen A."/>
            <person name="Lundell T."/>
            <person name="Morin E."/>
            <person name="Murat C."/>
            <person name="Riley R."/>
            <person name="Ohm R."/>
            <person name="Sun H."/>
            <person name="Tunlid A."/>
            <person name="Henrissat B."/>
            <person name="Grigoriev I.V."/>
            <person name="Hibbett D.S."/>
            <person name="Martin F."/>
        </authorList>
    </citation>
    <scope>NUCLEOTIDE SEQUENCE [LARGE SCALE GENOMIC DNA]</scope>
    <source>
        <strain evidence="1 2">FD-317 M1</strain>
    </source>
</reference>
<dbReference type="AlphaFoldDB" id="A0A0D0D187"/>
<evidence type="ECO:0000313" key="2">
    <source>
        <dbReference type="Proteomes" id="UP000053593"/>
    </source>
</evidence>
<keyword evidence="2" id="KW-1185">Reference proteome</keyword>
<sequence length="172" mass="18902">MAPLAAEPFHDTLKLPVPGERGDDHDIHVIVLPFPKATNAVIFGQRIAQWPQFFNTYILDSNKQFISVQAFWTAPKDPGEFQITASQPSGVAPNPIVLTLPSSNEDRYIAVYATHTPPGSSELKPSDMKHEHRNFRIGSAKAIDVTMINAEDGGDSDYHDTVIGVSVTYTTK</sequence>
<dbReference type="OrthoDB" id="2909316at2759"/>
<protein>
    <submittedName>
        <fullName evidence="1">Uncharacterized protein</fullName>
    </submittedName>
</protein>
<accession>A0A0D0D187</accession>
<organism evidence="1 2">
    <name type="scientific">Collybiopsis luxurians FD-317 M1</name>
    <dbReference type="NCBI Taxonomy" id="944289"/>
    <lineage>
        <taxon>Eukaryota</taxon>
        <taxon>Fungi</taxon>
        <taxon>Dikarya</taxon>
        <taxon>Basidiomycota</taxon>
        <taxon>Agaricomycotina</taxon>
        <taxon>Agaricomycetes</taxon>
        <taxon>Agaricomycetidae</taxon>
        <taxon>Agaricales</taxon>
        <taxon>Marasmiineae</taxon>
        <taxon>Omphalotaceae</taxon>
        <taxon>Collybiopsis</taxon>
        <taxon>Collybiopsis luxurians</taxon>
    </lineage>
</organism>
<dbReference type="EMBL" id="KN834766">
    <property type="protein sequence ID" value="KIK62858.1"/>
    <property type="molecule type" value="Genomic_DNA"/>
</dbReference>
<evidence type="ECO:0000313" key="1">
    <source>
        <dbReference type="EMBL" id="KIK62858.1"/>
    </source>
</evidence>
<proteinExistence type="predicted"/>
<dbReference type="HOGENOM" id="CLU_132755_0_0_1"/>
<gene>
    <name evidence="1" type="ORF">GYMLUDRAFT_41729</name>
</gene>